<feature type="region of interest" description="Disordered" evidence="1">
    <location>
        <begin position="324"/>
        <end position="367"/>
    </location>
</feature>
<name>A0A0C9ZCG0_9AGAM</name>
<dbReference type="AlphaFoldDB" id="A0A0C9ZCG0"/>
<feature type="compositionally biased region" description="Low complexity" evidence="1">
    <location>
        <begin position="340"/>
        <end position="360"/>
    </location>
</feature>
<dbReference type="HOGENOM" id="CLU_027900_0_0_1"/>
<gene>
    <name evidence="2" type="ORF">PISMIDRAFT_216079</name>
</gene>
<dbReference type="STRING" id="765257.A0A0C9ZCG0"/>
<feature type="region of interest" description="Disordered" evidence="1">
    <location>
        <begin position="622"/>
        <end position="642"/>
    </location>
</feature>
<proteinExistence type="predicted"/>
<dbReference type="EMBL" id="KN833698">
    <property type="protein sequence ID" value="KIK26946.1"/>
    <property type="molecule type" value="Genomic_DNA"/>
</dbReference>
<keyword evidence="3" id="KW-1185">Reference proteome</keyword>
<feature type="compositionally biased region" description="Basic and acidic residues" evidence="1">
    <location>
        <begin position="568"/>
        <end position="586"/>
    </location>
</feature>
<reference evidence="3" key="2">
    <citation type="submission" date="2015-01" db="EMBL/GenBank/DDBJ databases">
        <title>Evolutionary Origins and Diversification of the Mycorrhizal Mutualists.</title>
        <authorList>
            <consortium name="DOE Joint Genome Institute"/>
            <consortium name="Mycorrhizal Genomics Consortium"/>
            <person name="Kohler A."/>
            <person name="Kuo A."/>
            <person name="Nagy L.G."/>
            <person name="Floudas D."/>
            <person name="Copeland A."/>
            <person name="Barry K.W."/>
            <person name="Cichocki N."/>
            <person name="Veneault-Fourrey C."/>
            <person name="LaButti K."/>
            <person name="Lindquist E.A."/>
            <person name="Lipzen A."/>
            <person name="Lundell T."/>
            <person name="Morin E."/>
            <person name="Murat C."/>
            <person name="Riley R."/>
            <person name="Ohm R."/>
            <person name="Sun H."/>
            <person name="Tunlid A."/>
            <person name="Henrissat B."/>
            <person name="Grigoriev I.V."/>
            <person name="Hibbett D.S."/>
            <person name="Martin F."/>
        </authorList>
    </citation>
    <scope>NUCLEOTIDE SEQUENCE [LARGE SCALE GENOMIC DNA]</scope>
    <source>
        <strain evidence="3">441</strain>
    </source>
</reference>
<feature type="compositionally biased region" description="Pro residues" evidence="1">
    <location>
        <begin position="425"/>
        <end position="437"/>
    </location>
</feature>
<feature type="compositionally biased region" description="Basic and acidic residues" evidence="1">
    <location>
        <begin position="457"/>
        <end position="469"/>
    </location>
</feature>
<dbReference type="OrthoDB" id="3270497at2759"/>
<evidence type="ECO:0000256" key="1">
    <source>
        <dbReference type="SAM" id="MobiDB-lite"/>
    </source>
</evidence>
<feature type="region of interest" description="Disordered" evidence="1">
    <location>
        <begin position="386"/>
        <end position="586"/>
    </location>
</feature>
<sequence length="642" mass="70509">MQPASVSPLESDKQRSYVPPPIQRLSLPATSNSSLPGPSTASASTSNPSNIFPYLHRLQICDGMNTSRSKRRPLLLLSLSSPSFLNAVATDAGSDKPLYSVETVASSTSIWRSDPWDGSAKVADIRWPKDLPLKGKCKDNTHGARIQMNGFAWKDTASFLKYCSLGSSSRKFYVPCHPHALKWKRSANSYQPKLKVFDNLGNTDDSVPQLDHAGISLSFLDHLFVTALLLVTEPEDWLILARCPMSDTTSTDACPPSRGSSLKLPASERQWRKIMYGVPLFPSLKTPAVDKATEFDESANPSTSAQQWRKIVYGEPLYPSLRPRSADSLGLPPRPRTACDSASISSDSAYYSATPSSTPSTGFYDASSFDESDRLVNRITTDRRYAASPHSFSPTPVSPIPSSEHGPFSPRSSLSPRTSARRELPNPPSAFHPPPSMQPWLHRSRSSPRLSPGTPMTERRQRESEDGVRVKTTALLDDPDTSHSALSPSTSVRRRQLPTVPPAPASHQTPPATERRLSQRMLPPTPDSVSQSPITVVHRHVQSHSHITPPQPPPRTRQPRPATAGHGSDGRQVERPPRHEKDPRELIDWMRNVSREHHRRVLENTAVQPGIDDAVYEAPPPAYNAIDFSTPPQARSPGGAIG</sequence>
<evidence type="ECO:0000313" key="3">
    <source>
        <dbReference type="Proteomes" id="UP000054018"/>
    </source>
</evidence>
<accession>A0A0C9ZCG0</accession>
<feature type="region of interest" description="Disordered" evidence="1">
    <location>
        <begin position="1"/>
        <end position="46"/>
    </location>
</feature>
<protein>
    <submittedName>
        <fullName evidence="2">Uncharacterized protein</fullName>
    </submittedName>
</protein>
<feature type="compositionally biased region" description="Polar residues" evidence="1">
    <location>
        <begin position="482"/>
        <end position="491"/>
    </location>
</feature>
<organism evidence="2 3">
    <name type="scientific">Pisolithus microcarpus 441</name>
    <dbReference type="NCBI Taxonomy" id="765257"/>
    <lineage>
        <taxon>Eukaryota</taxon>
        <taxon>Fungi</taxon>
        <taxon>Dikarya</taxon>
        <taxon>Basidiomycota</taxon>
        <taxon>Agaricomycotina</taxon>
        <taxon>Agaricomycetes</taxon>
        <taxon>Agaricomycetidae</taxon>
        <taxon>Boletales</taxon>
        <taxon>Sclerodermatineae</taxon>
        <taxon>Pisolithaceae</taxon>
        <taxon>Pisolithus</taxon>
    </lineage>
</organism>
<dbReference type="Proteomes" id="UP000054018">
    <property type="component" value="Unassembled WGS sequence"/>
</dbReference>
<feature type="compositionally biased region" description="Polar residues" evidence="1">
    <location>
        <begin position="28"/>
        <end position="37"/>
    </location>
</feature>
<evidence type="ECO:0000313" key="2">
    <source>
        <dbReference type="EMBL" id="KIK26946.1"/>
    </source>
</evidence>
<reference evidence="2 3" key="1">
    <citation type="submission" date="2014-04" db="EMBL/GenBank/DDBJ databases">
        <authorList>
            <consortium name="DOE Joint Genome Institute"/>
            <person name="Kuo A."/>
            <person name="Kohler A."/>
            <person name="Costa M.D."/>
            <person name="Nagy L.G."/>
            <person name="Floudas D."/>
            <person name="Copeland A."/>
            <person name="Barry K.W."/>
            <person name="Cichocki N."/>
            <person name="Veneault-Fourrey C."/>
            <person name="LaButti K."/>
            <person name="Lindquist E.A."/>
            <person name="Lipzen A."/>
            <person name="Lundell T."/>
            <person name="Morin E."/>
            <person name="Murat C."/>
            <person name="Sun H."/>
            <person name="Tunlid A."/>
            <person name="Henrissat B."/>
            <person name="Grigoriev I.V."/>
            <person name="Hibbett D.S."/>
            <person name="Martin F."/>
            <person name="Nordberg H.P."/>
            <person name="Cantor M.N."/>
            <person name="Hua S.X."/>
        </authorList>
    </citation>
    <scope>NUCLEOTIDE SEQUENCE [LARGE SCALE GENOMIC DNA]</scope>
    <source>
        <strain evidence="2 3">441</strain>
    </source>
</reference>